<proteinExistence type="predicted"/>
<dbReference type="EMBL" id="MHSS01000005">
    <property type="protein sequence ID" value="OHA48612.1"/>
    <property type="molecule type" value="Genomic_DNA"/>
</dbReference>
<sequence length="91" mass="10157">MPFLSPACGGIFHFNSFNELAVIIAVIPKKSTPHPKGEGDTYSLFPTPYSLFLRRRRANLRKNSLGLAVGSLMKIIYGGGEFFRMVRELLP</sequence>
<dbReference type="AlphaFoldDB" id="A0A1G2PLW8"/>
<dbReference type="CDD" id="cd00084">
    <property type="entry name" value="HMG-box_SF"/>
    <property type="match status" value="1"/>
</dbReference>
<gene>
    <name evidence="1" type="ORF">A2806_00435</name>
</gene>
<reference evidence="1 2" key="1">
    <citation type="journal article" date="2016" name="Nat. Commun.">
        <title>Thousands of microbial genomes shed light on interconnected biogeochemical processes in an aquifer system.</title>
        <authorList>
            <person name="Anantharaman K."/>
            <person name="Brown C.T."/>
            <person name="Hug L.A."/>
            <person name="Sharon I."/>
            <person name="Castelle C.J."/>
            <person name="Probst A.J."/>
            <person name="Thomas B.C."/>
            <person name="Singh A."/>
            <person name="Wilkins M.J."/>
            <person name="Karaoz U."/>
            <person name="Brodie E.L."/>
            <person name="Williams K.H."/>
            <person name="Hubbard S.S."/>
            <person name="Banfield J.F."/>
        </authorList>
    </citation>
    <scope>NUCLEOTIDE SEQUENCE [LARGE SCALE GENOMIC DNA]</scope>
</reference>
<organism evidence="1 2">
    <name type="scientific">Candidatus Terrybacteria bacterium RIFCSPHIGHO2_01_FULL_48_17</name>
    <dbReference type="NCBI Taxonomy" id="1802362"/>
    <lineage>
        <taxon>Bacteria</taxon>
        <taxon>Candidatus Terryibacteriota</taxon>
    </lineage>
</organism>
<evidence type="ECO:0000313" key="2">
    <source>
        <dbReference type="Proteomes" id="UP000177629"/>
    </source>
</evidence>
<protein>
    <submittedName>
        <fullName evidence="1">Uncharacterized protein</fullName>
    </submittedName>
</protein>
<accession>A0A1G2PLW8</accession>
<dbReference type="Proteomes" id="UP000177629">
    <property type="component" value="Unassembled WGS sequence"/>
</dbReference>
<name>A0A1G2PLW8_9BACT</name>
<comment type="caution">
    <text evidence="1">The sequence shown here is derived from an EMBL/GenBank/DDBJ whole genome shotgun (WGS) entry which is preliminary data.</text>
</comment>
<evidence type="ECO:0000313" key="1">
    <source>
        <dbReference type="EMBL" id="OHA48612.1"/>
    </source>
</evidence>